<keyword evidence="3" id="KW-1185">Reference proteome</keyword>
<dbReference type="EMBL" id="BPLR01012776">
    <property type="protein sequence ID" value="GIY56516.1"/>
    <property type="molecule type" value="Genomic_DNA"/>
</dbReference>
<comment type="caution">
    <text evidence="2">The sequence shown here is derived from an EMBL/GenBank/DDBJ whole genome shotgun (WGS) entry which is preliminary data.</text>
</comment>
<accession>A0AAV4UFE6</accession>
<sequence>MTSSQMFPFRLCPPLFFDAVRFFQTILRFRLDETLAFDLGEKRATFPIEESCFFLKVQLFQVHGPAYLALRSAVFLVLGDIFSFVLYSSSMIRQP</sequence>
<reference evidence="2 3" key="1">
    <citation type="submission" date="2021-06" db="EMBL/GenBank/DDBJ databases">
        <title>Caerostris extrusa draft genome.</title>
        <authorList>
            <person name="Kono N."/>
            <person name="Arakawa K."/>
        </authorList>
    </citation>
    <scope>NUCLEOTIDE SEQUENCE [LARGE SCALE GENOMIC DNA]</scope>
</reference>
<organism evidence="2 3">
    <name type="scientific">Caerostris extrusa</name>
    <name type="common">Bark spider</name>
    <name type="synonym">Caerostris bankana</name>
    <dbReference type="NCBI Taxonomy" id="172846"/>
    <lineage>
        <taxon>Eukaryota</taxon>
        <taxon>Metazoa</taxon>
        <taxon>Ecdysozoa</taxon>
        <taxon>Arthropoda</taxon>
        <taxon>Chelicerata</taxon>
        <taxon>Arachnida</taxon>
        <taxon>Araneae</taxon>
        <taxon>Araneomorphae</taxon>
        <taxon>Entelegynae</taxon>
        <taxon>Araneoidea</taxon>
        <taxon>Araneidae</taxon>
        <taxon>Caerostris</taxon>
    </lineage>
</organism>
<evidence type="ECO:0000313" key="3">
    <source>
        <dbReference type="Proteomes" id="UP001054945"/>
    </source>
</evidence>
<keyword evidence="1" id="KW-0812">Transmembrane</keyword>
<protein>
    <submittedName>
        <fullName evidence="2">Uncharacterized protein</fullName>
    </submittedName>
</protein>
<keyword evidence="1" id="KW-1133">Transmembrane helix</keyword>
<name>A0AAV4UFE6_CAEEX</name>
<dbReference type="AlphaFoldDB" id="A0AAV4UFE6"/>
<feature type="transmembrane region" description="Helical" evidence="1">
    <location>
        <begin position="66"/>
        <end position="87"/>
    </location>
</feature>
<evidence type="ECO:0000256" key="1">
    <source>
        <dbReference type="SAM" id="Phobius"/>
    </source>
</evidence>
<dbReference type="Proteomes" id="UP001054945">
    <property type="component" value="Unassembled WGS sequence"/>
</dbReference>
<evidence type="ECO:0000313" key="2">
    <source>
        <dbReference type="EMBL" id="GIY56516.1"/>
    </source>
</evidence>
<gene>
    <name evidence="2" type="ORF">CEXT_260421</name>
</gene>
<keyword evidence="1" id="KW-0472">Membrane</keyword>
<proteinExistence type="predicted"/>